<reference evidence="2" key="1">
    <citation type="submission" date="2015-07" db="EMBL/GenBank/DDBJ databases">
        <title>Adaptation to a free-living lifestyle via gene acquisitions in the diplomonad Trepomonas sp. PC1.</title>
        <authorList>
            <person name="Xu F."/>
            <person name="Jerlstrom-Hultqvist J."/>
            <person name="Kolisko M."/>
            <person name="Simpson A.G.B."/>
            <person name="Roger A.J."/>
            <person name="Svard S.G."/>
            <person name="Andersson J.O."/>
        </authorList>
    </citation>
    <scope>NUCLEOTIDE SEQUENCE</scope>
    <source>
        <strain evidence="2">PC1</strain>
    </source>
</reference>
<dbReference type="AlphaFoldDB" id="A0A146JXT0"/>
<evidence type="ECO:0000256" key="1">
    <source>
        <dbReference type="SAM" id="Coils"/>
    </source>
</evidence>
<dbReference type="EMBL" id="GDID01007124">
    <property type="protein sequence ID" value="JAP89482.1"/>
    <property type="molecule type" value="Transcribed_RNA"/>
</dbReference>
<sequence>FEHYKIDKRINVDEKVNIIEQILDYLSEHTLEPRGAFVIFVNNVLFTERDQIAACPNQLFLISFSEYFSKQLKSDDAIFDPDFDEHLPKAYSHTLIKQLPTKQEIENEYIENKLIASIIKQFISVDYSKMQDRTSYYFKSIMKRSNFESEDELLKKLEENYVTFKKLPCFQYGHQAFIGFLNLLLKPVAWRTFTQNQICREILKQVYSLTDEHFINFDQSYNFFCRIALEYADQNKFLFITNQFERSIDEILFEDAIAALEDEVWQLYVLNERNFNWFMQNYDQLQRRVNNSQYQKENLDFLLQLTKKFLTKQLSFRGSMDKLVQFGQKIVAACFTEQSFTKYCKTLQKKFGENMDEVGNEENADQKPETPKEEFFDDCFDLEVAELMQVVEISREKAQQLMQRHRCLENALGEAVREIEKAAK</sequence>
<accession>A0A146JXT0</accession>
<feature type="non-terminal residue" evidence="2">
    <location>
        <position position="1"/>
    </location>
</feature>
<gene>
    <name evidence="2" type="ORF">TPC1_31023</name>
</gene>
<organism evidence="2">
    <name type="scientific">Trepomonas sp. PC1</name>
    <dbReference type="NCBI Taxonomy" id="1076344"/>
    <lineage>
        <taxon>Eukaryota</taxon>
        <taxon>Metamonada</taxon>
        <taxon>Diplomonadida</taxon>
        <taxon>Hexamitidae</taxon>
        <taxon>Hexamitinae</taxon>
        <taxon>Trepomonas</taxon>
    </lineage>
</organism>
<name>A0A146JXT0_9EUKA</name>
<keyword evidence="1" id="KW-0175">Coiled coil</keyword>
<evidence type="ECO:0000313" key="2">
    <source>
        <dbReference type="EMBL" id="JAP89482.1"/>
    </source>
</evidence>
<protein>
    <submittedName>
        <fullName evidence="2">Uncharacterized protein</fullName>
    </submittedName>
</protein>
<proteinExistence type="predicted"/>
<feature type="coiled-coil region" evidence="1">
    <location>
        <begin position="384"/>
        <end position="418"/>
    </location>
</feature>